<protein>
    <recommendedName>
        <fullName evidence="7">Glucose-methanol-choline oxidoreductase N-terminal domain-containing protein</fullName>
    </recommendedName>
</protein>
<evidence type="ECO:0000256" key="2">
    <source>
        <dbReference type="ARBA" id="ARBA00010790"/>
    </source>
</evidence>
<proteinExistence type="inferred from homology"/>
<dbReference type="GO" id="GO:0050660">
    <property type="term" value="F:flavin adenine dinucleotide binding"/>
    <property type="evidence" value="ECO:0007669"/>
    <property type="project" value="InterPro"/>
</dbReference>
<dbReference type="InterPro" id="IPR007867">
    <property type="entry name" value="GMC_OxRtase_C"/>
</dbReference>
<dbReference type="PROSITE" id="PS00624">
    <property type="entry name" value="GMC_OXRED_2"/>
    <property type="match status" value="1"/>
</dbReference>
<dbReference type="Proteomes" id="UP000062788">
    <property type="component" value="Unassembled WGS sequence"/>
</dbReference>
<evidence type="ECO:0000256" key="1">
    <source>
        <dbReference type="ARBA" id="ARBA00001974"/>
    </source>
</evidence>
<dbReference type="InterPro" id="IPR012132">
    <property type="entry name" value="GMC_OxRdtase"/>
</dbReference>
<feature type="binding site" evidence="6">
    <location>
        <position position="216"/>
    </location>
    <ligand>
        <name>FAD</name>
        <dbReference type="ChEBI" id="CHEBI:57692"/>
    </ligand>
</feature>
<evidence type="ECO:0000256" key="3">
    <source>
        <dbReference type="ARBA" id="ARBA00022630"/>
    </source>
</evidence>
<dbReference type="PANTHER" id="PTHR11552:SF147">
    <property type="entry name" value="CHOLINE DEHYDROGENASE, MITOCHONDRIAL"/>
    <property type="match status" value="1"/>
</dbReference>
<dbReference type="InterPro" id="IPR036188">
    <property type="entry name" value="FAD/NAD-bd_sf"/>
</dbReference>
<keyword evidence="4 6" id="KW-0274">FAD</keyword>
<dbReference type="Pfam" id="PF00732">
    <property type="entry name" value="GMC_oxred_N"/>
    <property type="match status" value="1"/>
</dbReference>
<comment type="cofactor">
    <cofactor evidence="1 6">
        <name>FAD</name>
        <dbReference type="ChEBI" id="CHEBI:57692"/>
    </cofactor>
</comment>
<dbReference type="PANTHER" id="PTHR11552">
    <property type="entry name" value="GLUCOSE-METHANOL-CHOLINE GMC OXIDOREDUCTASE"/>
    <property type="match status" value="1"/>
</dbReference>
<sequence length="502" mass="53554">MLLNDAVAPVYDYVIVGAGPAGCIVAERLSRDPSVSVLLLEAGDDLSAREDVLTPSRWPVLIDSAHDWAHRTEPQPALGNRAVAWPRGKMVGGSAAMHAMVYVRGHPDDFARWADEVAPSWGWASLQRFFERFEQGSGEIVSVERPTSLHPFCEAFLDVAQTLGLPCREMVDVCAHPGVGRYHVMQRDGLRSFPARTCLARALARPNFTMLTHCRVERLGFDGRHARQVIVECVDGTQPIRVEREAILCAGTIGSPAILLRSGVGPARALRAADIPIAHALEGVGANLHDHAQVTLSVWSLTSMPVARTSNLGEVGGFLNTPASAEQSSTQLAFAPIIGLSRGGDIGGGFSLGPSVGLPASRGRVGIRRVAGRLRISIDPAYLSDERDLAVLAHGVSICREIVGHPRLSALAGTTGRDFDRLRERDAIRRFCRAHAHTQFHPVGTCKAGHGGDAVVAPDFKVIGLDNVRIVDGSVIPSITRANTCAPIMALAMLAADSLAGG</sequence>
<feature type="binding site" evidence="6">
    <location>
        <position position="473"/>
    </location>
    <ligand>
        <name>FAD</name>
        <dbReference type="ChEBI" id="CHEBI:57692"/>
    </ligand>
</feature>
<dbReference type="PIRSF" id="PIRSF000137">
    <property type="entry name" value="Alcohol_oxidase"/>
    <property type="match status" value="1"/>
</dbReference>
<dbReference type="SUPFAM" id="SSF51905">
    <property type="entry name" value="FAD/NAD(P)-binding domain"/>
    <property type="match status" value="1"/>
</dbReference>
<dbReference type="SUPFAM" id="SSF54373">
    <property type="entry name" value="FAD-linked reductases, C-terminal domain"/>
    <property type="match status" value="1"/>
</dbReference>
<feature type="domain" description="Glucose-methanol-choline oxidoreductase N-terminal" evidence="7">
    <location>
        <begin position="251"/>
        <end position="265"/>
    </location>
</feature>
<evidence type="ECO:0000313" key="9">
    <source>
        <dbReference type="Proteomes" id="UP000062788"/>
    </source>
</evidence>
<dbReference type="RefSeq" id="WP_059519801.1">
    <property type="nucleotide sequence ID" value="NZ_LOWA01000054.1"/>
</dbReference>
<comment type="similarity">
    <text evidence="2">Belongs to the GMC oxidoreductase family.</text>
</comment>
<dbReference type="Gene3D" id="3.50.50.60">
    <property type="entry name" value="FAD/NAD(P)-binding domain"/>
    <property type="match status" value="1"/>
</dbReference>
<reference evidence="8 9" key="1">
    <citation type="submission" date="2015-11" db="EMBL/GenBank/DDBJ databases">
        <title>Expanding the genomic diversity of Burkholderia species for the development of highly accurate diagnostics.</title>
        <authorList>
            <person name="Sahl J."/>
            <person name="Keim P."/>
            <person name="Wagner D."/>
        </authorList>
    </citation>
    <scope>NUCLEOTIDE SEQUENCE [LARGE SCALE GENOMIC DNA]</scope>
    <source>
        <strain evidence="8 9">TSV85</strain>
    </source>
</reference>
<evidence type="ECO:0000256" key="5">
    <source>
        <dbReference type="ARBA" id="ARBA00023027"/>
    </source>
</evidence>
<dbReference type="AlphaFoldDB" id="A0A103DXK6"/>
<keyword evidence="3" id="KW-0285">Flavoprotein</keyword>
<organism evidence="8 9">
    <name type="scientific">Burkholderia singularis</name>
    <dbReference type="NCBI Taxonomy" id="1503053"/>
    <lineage>
        <taxon>Bacteria</taxon>
        <taxon>Pseudomonadati</taxon>
        <taxon>Pseudomonadota</taxon>
        <taxon>Betaproteobacteria</taxon>
        <taxon>Burkholderiales</taxon>
        <taxon>Burkholderiaceae</taxon>
        <taxon>Burkholderia</taxon>
        <taxon>pseudomallei group</taxon>
    </lineage>
</organism>
<dbReference type="Gene3D" id="3.30.560.10">
    <property type="entry name" value="Glucose Oxidase, domain 3"/>
    <property type="match status" value="1"/>
</dbReference>
<accession>A0A103DXK6</accession>
<keyword evidence="9" id="KW-1185">Reference proteome</keyword>
<evidence type="ECO:0000259" key="7">
    <source>
        <dbReference type="PROSITE" id="PS00624"/>
    </source>
</evidence>
<dbReference type="Pfam" id="PF05199">
    <property type="entry name" value="GMC_oxred_C"/>
    <property type="match status" value="1"/>
</dbReference>
<comment type="caution">
    <text evidence="8">The sequence shown here is derived from an EMBL/GenBank/DDBJ whole genome shotgun (WGS) entry which is preliminary data.</text>
</comment>
<dbReference type="EMBL" id="LOWA01000054">
    <property type="protein sequence ID" value="KVE24582.1"/>
    <property type="molecule type" value="Genomic_DNA"/>
</dbReference>
<dbReference type="GO" id="GO:0016614">
    <property type="term" value="F:oxidoreductase activity, acting on CH-OH group of donors"/>
    <property type="evidence" value="ECO:0007669"/>
    <property type="project" value="InterPro"/>
</dbReference>
<gene>
    <name evidence="8" type="ORF">WS67_21035</name>
</gene>
<evidence type="ECO:0000313" key="8">
    <source>
        <dbReference type="EMBL" id="KVE24582.1"/>
    </source>
</evidence>
<name>A0A103DXK6_9BURK</name>
<keyword evidence="5" id="KW-0520">NAD</keyword>
<evidence type="ECO:0000256" key="6">
    <source>
        <dbReference type="PIRSR" id="PIRSR000137-2"/>
    </source>
</evidence>
<dbReference type="InterPro" id="IPR000172">
    <property type="entry name" value="GMC_OxRdtase_N"/>
</dbReference>
<evidence type="ECO:0000256" key="4">
    <source>
        <dbReference type="ARBA" id="ARBA00022827"/>
    </source>
</evidence>